<comment type="caution">
    <text evidence="3">The sequence shown here is derived from an EMBL/GenBank/DDBJ whole genome shotgun (WGS) entry which is preliminary data.</text>
</comment>
<feature type="coiled-coil region" evidence="1">
    <location>
        <begin position="756"/>
        <end position="783"/>
    </location>
</feature>
<keyword evidence="1" id="KW-0175">Coiled coil</keyword>
<feature type="region of interest" description="Disordered" evidence="2">
    <location>
        <begin position="431"/>
        <end position="457"/>
    </location>
</feature>
<feature type="non-terminal residue" evidence="3">
    <location>
        <position position="807"/>
    </location>
</feature>
<feature type="region of interest" description="Disordered" evidence="2">
    <location>
        <begin position="193"/>
        <end position="220"/>
    </location>
</feature>
<evidence type="ECO:0000313" key="3">
    <source>
        <dbReference type="EMBL" id="KAF9585473.1"/>
    </source>
</evidence>
<feature type="region of interest" description="Disordered" evidence="2">
    <location>
        <begin position="474"/>
        <end position="496"/>
    </location>
</feature>
<dbReference type="AlphaFoldDB" id="A0A9P6KHW1"/>
<feature type="region of interest" description="Disordered" evidence="2">
    <location>
        <begin position="620"/>
        <end position="650"/>
    </location>
</feature>
<reference evidence="3" key="1">
    <citation type="journal article" date="2020" name="Fungal Divers.">
        <title>Resolving the Mortierellaceae phylogeny through synthesis of multi-gene phylogenetics and phylogenomics.</title>
        <authorList>
            <person name="Vandepol N."/>
            <person name="Liber J."/>
            <person name="Desiro A."/>
            <person name="Na H."/>
            <person name="Kennedy M."/>
            <person name="Barry K."/>
            <person name="Grigoriev I.V."/>
            <person name="Miller A.N."/>
            <person name="O'Donnell K."/>
            <person name="Stajich J.E."/>
            <person name="Bonito G."/>
        </authorList>
    </citation>
    <scope>NUCLEOTIDE SEQUENCE</scope>
    <source>
        <strain evidence="3">KOD1015</strain>
    </source>
</reference>
<keyword evidence="4" id="KW-1185">Reference proteome</keyword>
<feature type="region of interest" description="Disordered" evidence="2">
    <location>
        <begin position="119"/>
        <end position="175"/>
    </location>
</feature>
<feature type="region of interest" description="Disordered" evidence="2">
    <location>
        <begin position="26"/>
        <end position="91"/>
    </location>
</feature>
<evidence type="ECO:0000256" key="1">
    <source>
        <dbReference type="SAM" id="Coils"/>
    </source>
</evidence>
<name>A0A9P6KHW1_9FUNG</name>
<feature type="compositionally biased region" description="Polar residues" evidence="2">
    <location>
        <begin position="148"/>
        <end position="157"/>
    </location>
</feature>
<feature type="coiled-coil region" evidence="1">
    <location>
        <begin position="379"/>
        <end position="413"/>
    </location>
</feature>
<organism evidence="3 4">
    <name type="scientific">Lunasporangiospora selenospora</name>
    <dbReference type="NCBI Taxonomy" id="979761"/>
    <lineage>
        <taxon>Eukaryota</taxon>
        <taxon>Fungi</taxon>
        <taxon>Fungi incertae sedis</taxon>
        <taxon>Mucoromycota</taxon>
        <taxon>Mortierellomycotina</taxon>
        <taxon>Mortierellomycetes</taxon>
        <taxon>Mortierellales</taxon>
        <taxon>Mortierellaceae</taxon>
        <taxon>Lunasporangiospora</taxon>
    </lineage>
</organism>
<feature type="region of interest" description="Disordered" evidence="2">
    <location>
        <begin position="282"/>
        <end position="304"/>
    </location>
</feature>
<dbReference type="Proteomes" id="UP000780801">
    <property type="component" value="Unassembled WGS sequence"/>
</dbReference>
<feature type="compositionally biased region" description="Polar residues" evidence="2">
    <location>
        <begin position="474"/>
        <end position="484"/>
    </location>
</feature>
<evidence type="ECO:0000256" key="2">
    <source>
        <dbReference type="SAM" id="MobiDB-lite"/>
    </source>
</evidence>
<feature type="compositionally biased region" description="Low complexity" evidence="2">
    <location>
        <begin position="622"/>
        <end position="642"/>
    </location>
</feature>
<feature type="compositionally biased region" description="Low complexity" evidence="2">
    <location>
        <begin position="205"/>
        <end position="220"/>
    </location>
</feature>
<feature type="compositionally biased region" description="Low complexity" evidence="2">
    <location>
        <begin position="431"/>
        <end position="452"/>
    </location>
</feature>
<evidence type="ECO:0000313" key="4">
    <source>
        <dbReference type="Proteomes" id="UP000780801"/>
    </source>
</evidence>
<feature type="compositionally biased region" description="Pro residues" evidence="2">
    <location>
        <begin position="125"/>
        <end position="134"/>
    </location>
</feature>
<feature type="compositionally biased region" description="Polar residues" evidence="2">
    <location>
        <begin position="60"/>
        <end position="83"/>
    </location>
</feature>
<gene>
    <name evidence="3" type="ORF">BGW38_002236</name>
</gene>
<protein>
    <submittedName>
        <fullName evidence="3">Uncharacterized protein</fullName>
    </submittedName>
</protein>
<sequence>MVEDGRRHGRRHFAYPHRVHVPAEEEHGEITTPKQHIFPHDLPPLKGRPSLSKAAPCPTLVSTGRPQSTLDTKPTSGFSNMTPESPIDFFNPESGVVPTSVPAKFSFSQLWSRHRLFSPFQRSLTPPPPPPPTPSSTSQKDGAPGQLKSVSRQSASIGTGVVPNESFIESPIDPREARRITEGLDIKMPCSTGSILAASAPPPSSASSSSSSTSSSSSASSALTVTTVCTTFSASSPPTTIIPDSGLIPDRCSNTRTIQHSTASLYRRSSMIELAASPKTPVCSEGAKGFGHNPRLRRQGSHSTLSTKTLTPVFPEQHPIQPKYYTANPLHHLPCSKTSFPVTPVSQSRPHPALTGTNLESGHEALVLQKKIAQGRVQLQHYRDLIKSLDQQKAMLQEQLYELKRQRDALECDNDLELLLLDQDSTATWPRYRSSAESSSSIPSPVSTRPPSAMSTHSLNTPVIITRSTSASTSLHLQGSSGNGDQRDSASVRSGSPSKFLSSTAAAAAAATVAAGFLWKSTVFAIPQHIRSDKGRQGSLQDERFFNGDCDPDLGRCCMFAAAEAEAVALANASSSSSSSSPLWSPKMSTNNNVFASPTTHSSTKSASRVGFMHVDSTTALPVSPISPTSPSSFRPRSRQGSDYSIGQRDSSDMSTLALCHMASKEPSLEVGSRPKSKAESTASTIVFSASTVSLEQNFLESPTTPLPIPIAFTSKVFDTTTMTTPIPVPPSVSMVSVFRPTKMTKCSSCLRKTAMIEKQKALRRMQEEMDRVQQRIALTVSQARLIQRTFVGPVEDQLEQDEQTME</sequence>
<accession>A0A9P6KHW1</accession>
<dbReference type="EMBL" id="JAABOA010000177">
    <property type="protein sequence ID" value="KAF9585473.1"/>
    <property type="molecule type" value="Genomic_DNA"/>
</dbReference>
<dbReference type="OrthoDB" id="2450053at2759"/>
<proteinExistence type="predicted"/>